<name>A0A2W1BWA4_HELAM</name>
<dbReference type="GO" id="GO:0006281">
    <property type="term" value="P:DNA repair"/>
    <property type="evidence" value="ECO:0007669"/>
    <property type="project" value="UniProtKB-KW"/>
</dbReference>
<dbReference type="Proteomes" id="UP000249218">
    <property type="component" value="Unassembled WGS sequence"/>
</dbReference>
<evidence type="ECO:0000256" key="8">
    <source>
        <dbReference type="ARBA" id="ARBA00023235"/>
    </source>
</evidence>
<dbReference type="Gene3D" id="3.40.50.300">
    <property type="entry name" value="P-loop containing nucleotide triphosphate hydrolases"/>
    <property type="match status" value="2"/>
</dbReference>
<comment type="catalytic activity">
    <reaction evidence="9">
        <text>ATP + H2O = ADP + phosphate + H(+)</text>
        <dbReference type="Rhea" id="RHEA:13065"/>
        <dbReference type="ChEBI" id="CHEBI:15377"/>
        <dbReference type="ChEBI" id="CHEBI:15378"/>
        <dbReference type="ChEBI" id="CHEBI:30616"/>
        <dbReference type="ChEBI" id="CHEBI:43474"/>
        <dbReference type="ChEBI" id="CHEBI:456216"/>
        <dbReference type="EC" id="5.6.2.3"/>
    </reaction>
</comment>
<feature type="region of interest" description="Disordered" evidence="10">
    <location>
        <begin position="193"/>
        <end position="219"/>
    </location>
</feature>
<dbReference type="GO" id="GO:0005524">
    <property type="term" value="F:ATP binding"/>
    <property type="evidence" value="ECO:0007669"/>
    <property type="project" value="UniProtKB-KW"/>
</dbReference>
<dbReference type="InterPro" id="IPR049163">
    <property type="entry name" value="Pif1-like_2B_dom"/>
</dbReference>
<keyword evidence="7 9" id="KW-0234">DNA repair</keyword>
<comment type="cofactor">
    <cofactor evidence="9">
        <name>Mg(2+)</name>
        <dbReference type="ChEBI" id="CHEBI:18420"/>
    </cofactor>
</comment>
<accession>A0A2W1BWA4</accession>
<feature type="compositionally biased region" description="Basic and acidic residues" evidence="10">
    <location>
        <begin position="204"/>
        <end position="219"/>
    </location>
</feature>
<dbReference type="GO" id="GO:0016887">
    <property type="term" value="F:ATP hydrolysis activity"/>
    <property type="evidence" value="ECO:0007669"/>
    <property type="project" value="RHEA"/>
</dbReference>
<feature type="region of interest" description="Disordered" evidence="10">
    <location>
        <begin position="1"/>
        <end position="72"/>
    </location>
</feature>
<dbReference type="InterPro" id="IPR010285">
    <property type="entry name" value="DNA_helicase_pif1-like_DEAD"/>
</dbReference>
<reference evidence="15 16" key="1">
    <citation type="journal article" date="2017" name="BMC Biol.">
        <title>Genomic innovations, transcriptional plasticity and gene loss underlying the evolution and divergence of two highly polyphagous and invasive Helicoverpa pest species.</title>
        <authorList>
            <person name="Pearce S.L."/>
            <person name="Clarke D.F."/>
            <person name="East P.D."/>
            <person name="Elfekih S."/>
            <person name="Gordon K.H."/>
            <person name="Jermiin L.S."/>
            <person name="McGaughran A."/>
            <person name="Oakeshott J.G."/>
            <person name="Papanikolaou A."/>
            <person name="Perera O.P."/>
            <person name="Rane R.V."/>
            <person name="Richards S."/>
            <person name="Tay W.T."/>
            <person name="Walsh T.K."/>
            <person name="Anderson A."/>
            <person name="Anderson C.J."/>
            <person name="Asgari S."/>
            <person name="Board P.G."/>
            <person name="Bretschneider A."/>
            <person name="Campbell P.M."/>
            <person name="Chertemps T."/>
            <person name="Christeller J.T."/>
            <person name="Coppin C.W."/>
            <person name="Downes S.J."/>
            <person name="Duan G."/>
            <person name="Farnsworth C.A."/>
            <person name="Good R.T."/>
            <person name="Han L.B."/>
            <person name="Han Y.C."/>
            <person name="Hatje K."/>
            <person name="Horne I."/>
            <person name="Huang Y.P."/>
            <person name="Hughes D.S."/>
            <person name="Jacquin-Joly E."/>
            <person name="James W."/>
            <person name="Jhangiani S."/>
            <person name="Kollmar M."/>
            <person name="Kuwar S.S."/>
            <person name="Li S."/>
            <person name="Liu N.Y."/>
            <person name="Maibeche M.T."/>
            <person name="Miller J.R."/>
            <person name="Montagne N."/>
            <person name="Perry T."/>
            <person name="Qu J."/>
            <person name="Song S.V."/>
            <person name="Sutton G.G."/>
            <person name="Vogel H."/>
            <person name="Walenz B.P."/>
            <person name="Xu W."/>
            <person name="Zhang H.J."/>
            <person name="Zou Z."/>
            <person name="Batterham P."/>
            <person name="Edwards O.R."/>
            <person name="Feyereisen R."/>
            <person name="Gibbs R.A."/>
            <person name="Heckel D.G."/>
            <person name="McGrath A."/>
            <person name="Robin C."/>
            <person name="Scherer S.E."/>
            <person name="Worley K.C."/>
            <person name="Wu Y.D."/>
        </authorList>
    </citation>
    <scope>NUCLEOTIDE SEQUENCE [LARGE SCALE GENOMIC DNA]</scope>
    <source>
        <strain evidence="15">Harm_GR_Male_#8</strain>
        <tissue evidence="15">Whole organism</tissue>
    </source>
</reference>
<comment type="similarity">
    <text evidence="9">Belongs to the helicase family.</text>
</comment>
<dbReference type="Pfam" id="PF21530">
    <property type="entry name" value="Pif1_2B_dom"/>
    <property type="match status" value="1"/>
</dbReference>
<organism evidence="15 16">
    <name type="scientific">Helicoverpa armigera</name>
    <name type="common">Cotton bollworm</name>
    <name type="synonym">Heliothis armigera</name>
    <dbReference type="NCBI Taxonomy" id="29058"/>
    <lineage>
        <taxon>Eukaryota</taxon>
        <taxon>Metazoa</taxon>
        <taxon>Ecdysozoa</taxon>
        <taxon>Arthropoda</taxon>
        <taxon>Hexapoda</taxon>
        <taxon>Insecta</taxon>
        <taxon>Pterygota</taxon>
        <taxon>Neoptera</taxon>
        <taxon>Endopterygota</taxon>
        <taxon>Lepidoptera</taxon>
        <taxon>Glossata</taxon>
        <taxon>Ditrysia</taxon>
        <taxon>Noctuoidea</taxon>
        <taxon>Noctuidae</taxon>
        <taxon>Heliothinae</taxon>
        <taxon>Helicoverpa</taxon>
    </lineage>
</organism>
<evidence type="ECO:0000256" key="1">
    <source>
        <dbReference type="ARBA" id="ARBA00022741"/>
    </source>
</evidence>
<feature type="domain" description="DNA helicase Pif1-like 2B" evidence="14">
    <location>
        <begin position="1682"/>
        <end position="1713"/>
    </location>
</feature>
<evidence type="ECO:0000259" key="12">
    <source>
        <dbReference type="Pfam" id="PF14214"/>
    </source>
</evidence>
<feature type="domain" description="DUF6570" evidence="13">
    <location>
        <begin position="293"/>
        <end position="420"/>
    </location>
</feature>
<dbReference type="CDD" id="cd18809">
    <property type="entry name" value="SF1_C_RecD"/>
    <property type="match status" value="1"/>
</dbReference>
<feature type="domain" description="DNA helicase Pif1-like DEAD-box helicase" evidence="11">
    <location>
        <begin position="1376"/>
        <end position="1593"/>
    </location>
</feature>
<feature type="compositionally biased region" description="Basic and acidic residues" evidence="10">
    <location>
        <begin position="34"/>
        <end position="53"/>
    </location>
</feature>
<keyword evidence="4 9" id="KW-0347">Helicase</keyword>
<dbReference type="Pfam" id="PF05970">
    <property type="entry name" value="PIF1"/>
    <property type="match status" value="1"/>
</dbReference>
<evidence type="ECO:0000256" key="10">
    <source>
        <dbReference type="SAM" id="MobiDB-lite"/>
    </source>
</evidence>
<keyword evidence="6" id="KW-0238">DNA-binding</keyword>
<feature type="domain" description="Helitron helicase-like" evidence="12">
    <location>
        <begin position="826"/>
        <end position="965"/>
    </location>
</feature>
<dbReference type="Gene3D" id="3.90.70.120">
    <property type="match status" value="1"/>
</dbReference>
<keyword evidence="3 9" id="KW-0378">Hydrolase</keyword>
<dbReference type="PANTHER" id="PTHR47642:SF5">
    <property type="entry name" value="ATP-DEPENDENT DNA HELICASE"/>
    <property type="match status" value="1"/>
</dbReference>
<evidence type="ECO:0000256" key="6">
    <source>
        <dbReference type="ARBA" id="ARBA00023125"/>
    </source>
</evidence>
<dbReference type="Pfam" id="PF14214">
    <property type="entry name" value="Helitron_like_N"/>
    <property type="match status" value="1"/>
</dbReference>
<evidence type="ECO:0000259" key="11">
    <source>
        <dbReference type="Pfam" id="PF05970"/>
    </source>
</evidence>
<evidence type="ECO:0000256" key="5">
    <source>
        <dbReference type="ARBA" id="ARBA00022840"/>
    </source>
</evidence>
<dbReference type="GO" id="GO:0043139">
    <property type="term" value="F:5'-3' DNA helicase activity"/>
    <property type="evidence" value="ECO:0007669"/>
    <property type="project" value="UniProtKB-EC"/>
</dbReference>
<keyword evidence="5 9" id="KW-0067">ATP-binding</keyword>
<gene>
    <name evidence="15" type="primary">HaOG201998</name>
    <name evidence="15" type="ORF">B5X24_HaOG201998</name>
</gene>
<keyword evidence="9" id="KW-0233">DNA recombination</keyword>
<feature type="compositionally biased region" description="Polar residues" evidence="10">
    <location>
        <begin position="15"/>
        <end position="25"/>
    </location>
</feature>
<dbReference type="InterPro" id="IPR025476">
    <property type="entry name" value="Helitron_helicase-like"/>
</dbReference>
<evidence type="ECO:0000313" key="15">
    <source>
        <dbReference type="EMBL" id="PZC78621.1"/>
    </source>
</evidence>
<evidence type="ECO:0000256" key="7">
    <source>
        <dbReference type="ARBA" id="ARBA00023204"/>
    </source>
</evidence>
<evidence type="ECO:0000313" key="16">
    <source>
        <dbReference type="Proteomes" id="UP000249218"/>
    </source>
</evidence>
<keyword evidence="2 9" id="KW-0227">DNA damage</keyword>
<evidence type="ECO:0000259" key="14">
    <source>
        <dbReference type="Pfam" id="PF21530"/>
    </source>
</evidence>
<dbReference type="SUPFAM" id="SSF52540">
    <property type="entry name" value="P-loop containing nucleoside triphosphate hydrolases"/>
    <property type="match status" value="2"/>
</dbReference>
<dbReference type="PANTHER" id="PTHR47642">
    <property type="entry name" value="ATP-DEPENDENT DNA HELICASE"/>
    <property type="match status" value="1"/>
</dbReference>
<dbReference type="EMBL" id="KZ149899">
    <property type="protein sequence ID" value="PZC78621.1"/>
    <property type="molecule type" value="Genomic_DNA"/>
</dbReference>
<dbReference type="EC" id="5.6.2.3" evidence="9"/>
<evidence type="ECO:0000259" key="13">
    <source>
        <dbReference type="Pfam" id="PF20209"/>
    </source>
</evidence>
<dbReference type="GO" id="GO:0006310">
    <property type="term" value="P:DNA recombination"/>
    <property type="evidence" value="ECO:0007669"/>
    <property type="project" value="UniProtKB-KW"/>
</dbReference>
<evidence type="ECO:0000256" key="3">
    <source>
        <dbReference type="ARBA" id="ARBA00022801"/>
    </source>
</evidence>
<sequence length="1844" mass="212774">MSITRGNKMVEKNIKNTNRNKTETATQRKRRLQKAKEKYKAKRAKESEGDRNSRLHKRREQLASKTPEQYEARLKKQRQRYTQMTASETPEKYEARLTKQRERYTQMVASETPEEYEARLTKQRERYTQMVASETPEEYEARLTKQRERYTQMVASETPEEYEARLTKQRERYTQMVASETPEEYEVRLIQSRERQRQQLGSETPEHRDTRLNKQRERTQQCRANNLQAFENAINTICIHVCDICTKRCYPNQVRTIRYNAAALTYLPVELTSKISLLLCSRCQTHVTSNKTTAPPKAYWNNLDPGSIPDVIQTLTQAEQRLLCRIIPFVKIVKFSGLYGQYGFRGQAVLFAQDIFEVSERLPSMLPRSASQVGIIVVTERLENLNITREFTICREKVYSALRWLIRNNPLYKDVRIDDNAQISDQELVRLSVPELSEDEASERNENEIRNAFIPINNVARIIRASWHQGDYNVFTSRYAGVQCSAMSLANIVRAAILSPNQWDVNILNANMLAGDSLYCWIRTQLDPTELDETGYLEIRNFHIVRQSLQMYECRFSIEYDEDTLLFGSLQDSVNTNNIGITLHTALNRLFDSHCSGILTASNKSVSVFRGEDKYYFADSHSCGPKGKPTPQNGKACVIECDNLQELCRICKRCLGSRNIAYTLTRVDVHLRENIITRQGVQVQQQEDAITHQDVQVQQPLSNLRSETIPIQTSVMLPIDSVQPDVEDELEVSENVNEIRRKTNNNIVNEAYELKAEEFAWYQLFPYGKNGLKEQRPVNISPLDYYQFRLLGADVRFQRNDYLFYALSMFEYYRVKSTIAACARKVEGENGNRVEDLHLYLKNLRGSAAYWRSALSDLIAQIRCLGPPTYFVTLSCNDLHWKDMKRGLLVSDGKQHIDPDDIDIQETQRLIEMYPVVVSRHFMVRVNALMQFLKTDTEIFGGKVKDHWWRIEFQNRGSPHLHMVVWIEDHPSVATPEGIARIDSVCTTAIPPETSELYELVKNCQIHRHTSTCTKNNSVCRFNFPRSECLETHVIDPSSNEFIYNGGRICVLKRKSEDGWINNYSPALLKMWKANMDIQPCGTNESIAYYIAKYVSKSEPTNLDGEVSRAIQQIRREETDVSRKLFKICMRILRERQVSACECIFRLCHLSMRDSSRKSIFVNTRKAEQRYKVLKFNEAGQAAGYCANIFERYEKRPAEHPNYDFNNMCLIEFAMLFEPHYTKPPVINEESIDTDAYAPHEQTTRRRLITLTDNTKMTIRNTPAVVRVPNFVAASDPESYYYSLLIQYMPYRNEAELLGEFNSARDAFLANEESLRQTNAYLEIYRERDRQLENAFAQVHAFQILEHAKPMELDHDEEVPYLPMNEDQFLQAKQSMNAGQKEIFTLVTQSIQNQMSGAEERLKIFFTGGAGVGKTFLLKLLRDQINRCYAKDAVKVCSLTGVAARLINGATIHSTLKLPVQKDGRITGMSPLSGNYLRIMRQQWHQTEFLIVDEISMVSYQMLCMMDARLRQIKNCENEFFGGVNVLLFGDLLQLPPIKRSGTPVFKQPEHLQPATHLWRLFTLCELTENMRQQGDQTFINILNALRVGELTTQHFSILMGRLLQDTSDEFSIDKALRVYPTNQQVNDHNSAVLNLYRNNGARIYKIKAQDQLVHATRNTDNVDIATIIPADINKTGGLPAELEIFVGAKVMLRSNIDVSKGLVNGAIGYINEIVWPQFRRTQMYATDVPSVRIDFARDGVHLIHPKAIQFPAKYNYGTAERRMLPLILSWASTIHKMQGSTVDHAVVYLGAKLFEEGQAYVALSRVRSLQGLRIEELDCNKLTGKKPCNNEALNELNRMRNKN</sequence>
<dbReference type="Pfam" id="PF20209">
    <property type="entry name" value="DUF6570"/>
    <property type="match status" value="1"/>
</dbReference>
<evidence type="ECO:0000256" key="9">
    <source>
        <dbReference type="RuleBase" id="RU363044"/>
    </source>
</evidence>
<keyword evidence="8" id="KW-0413">Isomerase</keyword>
<protein>
    <recommendedName>
        <fullName evidence="9">ATP-dependent DNA helicase</fullName>
        <ecNumber evidence="9">5.6.2.3</ecNumber>
    </recommendedName>
</protein>
<evidence type="ECO:0000256" key="4">
    <source>
        <dbReference type="ARBA" id="ARBA00022806"/>
    </source>
</evidence>
<evidence type="ECO:0000256" key="2">
    <source>
        <dbReference type="ARBA" id="ARBA00022763"/>
    </source>
</evidence>
<keyword evidence="16" id="KW-1185">Reference proteome</keyword>
<proteinExistence type="inferred from homology"/>
<dbReference type="InterPro" id="IPR051055">
    <property type="entry name" value="PIF1_helicase"/>
</dbReference>
<keyword evidence="1 9" id="KW-0547">Nucleotide-binding</keyword>
<dbReference type="InterPro" id="IPR046700">
    <property type="entry name" value="DUF6570"/>
</dbReference>
<dbReference type="GO" id="GO:0000723">
    <property type="term" value="P:telomere maintenance"/>
    <property type="evidence" value="ECO:0007669"/>
    <property type="project" value="InterPro"/>
</dbReference>
<dbReference type="OrthoDB" id="1728974at2759"/>
<dbReference type="InterPro" id="IPR027417">
    <property type="entry name" value="P-loop_NTPase"/>
</dbReference>